<keyword evidence="2 3" id="KW-0690">Ribosome biogenesis</keyword>
<dbReference type="SUPFAM" id="SSF75420">
    <property type="entry name" value="YhbC-like, N-terminal domain"/>
    <property type="match status" value="1"/>
</dbReference>
<dbReference type="GO" id="GO:0000028">
    <property type="term" value="P:ribosomal small subunit assembly"/>
    <property type="evidence" value="ECO:0007669"/>
    <property type="project" value="TreeGrafter"/>
</dbReference>
<gene>
    <name evidence="3" type="primary">rimP</name>
    <name evidence="6" type="ordered locus">Ilyop_0568</name>
</gene>
<reference evidence="6 7" key="1">
    <citation type="journal article" date="2010" name="Stand. Genomic Sci.">
        <title>Complete genome sequence of Ilyobacter polytropus type strain (CuHbu1).</title>
        <authorList>
            <person name="Sikorski J."/>
            <person name="Chertkov O."/>
            <person name="Lapidus A."/>
            <person name="Nolan M."/>
            <person name="Lucas S."/>
            <person name="Del Rio T.G."/>
            <person name="Tice H."/>
            <person name="Cheng J.F."/>
            <person name="Tapia R."/>
            <person name="Han C."/>
            <person name="Goodwin L."/>
            <person name="Pitluck S."/>
            <person name="Liolios K."/>
            <person name="Ivanova N."/>
            <person name="Mavromatis K."/>
            <person name="Mikhailova N."/>
            <person name="Pati A."/>
            <person name="Chen A."/>
            <person name="Palaniappan K."/>
            <person name="Land M."/>
            <person name="Hauser L."/>
            <person name="Chang Y.J."/>
            <person name="Jeffries C.D."/>
            <person name="Brambilla E."/>
            <person name="Yasawong M."/>
            <person name="Rohde M."/>
            <person name="Pukall R."/>
            <person name="Spring S."/>
            <person name="Goker M."/>
            <person name="Woyke T."/>
            <person name="Bristow J."/>
            <person name="Eisen J.A."/>
            <person name="Markowitz V."/>
            <person name="Hugenholtz P."/>
            <person name="Kyrpides N.C."/>
            <person name="Klenk H.P."/>
        </authorList>
    </citation>
    <scope>NUCLEOTIDE SEQUENCE [LARGE SCALE GENOMIC DNA]</scope>
    <source>
        <strain evidence="7">ATCC 51220 / DSM 2926 / LMG 16218 / CuHBu1</strain>
    </source>
</reference>
<dbReference type="EMBL" id="CP002281">
    <property type="protein sequence ID" value="ADO82356.1"/>
    <property type="molecule type" value="Genomic_DNA"/>
</dbReference>
<dbReference type="KEGG" id="ipo:Ilyop_0568"/>
<dbReference type="SUPFAM" id="SSF74942">
    <property type="entry name" value="YhbC-like, C-terminal domain"/>
    <property type="match status" value="1"/>
</dbReference>
<dbReference type="InterPro" id="IPR028998">
    <property type="entry name" value="RimP_C"/>
</dbReference>
<dbReference type="PANTHER" id="PTHR33867:SF1">
    <property type="entry name" value="RIBOSOME MATURATION FACTOR RIMP"/>
    <property type="match status" value="1"/>
</dbReference>
<dbReference type="InterPro" id="IPR028989">
    <property type="entry name" value="RimP_N"/>
</dbReference>
<dbReference type="InterPro" id="IPR035956">
    <property type="entry name" value="RimP_N_sf"/>
</dbReference>
<dbReference type="Gene3D" id="2.30.30.180">
    <property type="entry name" value="Ribosome maturation factor RimP, C-terminal domain"/>
    <property type="match status" value="1"/>
</dbReference>
<keyword evidence="1 3" id="KW-0963">Cytoplasm</keyword>
<evidence type="ECO:0000256" key="2">
    <source>
        <dbReference type="ARBA" id="ARBA00022517"/>
    </source>
</evidence>
<keyword evidence="7" id="KW-1185">Reference proteome</keyword>
<sequence length="158" mass="18068">MEKNAKAAIVEKIWDLTTPVASEFGLDIVDIEYLQDGGYWYVRVYIEKPDAEITLVDCANVSNRIEEDVDALIDKKFFLEVSSPGIERPLKSEKDFIRFVGEKARLILKHKLEDSRNWTGEISSFENGIIYLSTDGKKLEIPFSEVKKANLVFEFGDL</sequence>
<organism evidence="6 7">
    <name type="scientific">Ilyobacter polytropus (strain ATCC 51220 / DSM 2926 / LMG 16218 / CuHBu1)</name>
    <dbReference type="NCBI Taxonomy" id="572544"/>
    <lineage>
        <taxon>Bacteria</taxon>
        <taxon>Fusobacteriati</taxon>
        <taxon>Fusobacteriota</taxon>
        <taxon>Fusobacteriia</taxon>
        <taxon>Fusobacteriales</taxon>
        <taxon>Fusobacteriaceae</taxon>
        <taxon>Ilyobacter</taxon>
    </lineage>
</organism>
<dbReference type="GO" id="GO:0005829">
    <property type="term" value="C:cytosol"/>
    <property type="evidence" value="ECO:0007669"/>
    <property type="project" value="TreeGrafter"/>
</dbReference>
<dbReference type="GO" id="GO:0006412">
    <property type="term" value="P:translation"/>
    <property type="evidence" value="ECO:0007669"/>
    <property type="project" value="TreeGrafter"/>
</dbReference>
<dbReference type="FunFam" id="3.30.300.70:FF:000001">
    <property type="entry name" value="Ribosome maturation factor RimP"/>
    <property type="match status" value="1"/>
</dbReference>
<evidence type="ECO:0000256" key="3">
    <source>
        <dbReference type="HAMAP-Rule" id="MF_01077"/>
    </source>
</evidence>
<feature type="domain" description="Ribosome maturation factor RimP C-terminal" evidence="5">
    <location>
        <begin position="90"/>
        <end position="155"/>
    </location>
</feature>
<dbReference type="Proteomes" id="UP000006875">
    <property type="component" value="Chromosome"/>
</dbReference>
<dbReference type="AlphaFoldDB" id="E3H6E3"/>
<dbReference type="Pfam" id="PF02576">
    <property type="entry name" value="RimP_N"/>
    <property type="match status" value="1"/>
</dbReference>
<dbReference type="CDD" id="cd01734">
    <property type="entry name" value="YlxS_C"/>
    <property type="match status" value="1"/>
</dbReference>
<accession>E3H6E3</accession>
<dbReference type="HAMAP" id="MF_01077">
    <property type="entry name" value="RimP"/>
    <property type="match status" value="1"/>
</dbReference>
<name>E3H6E3_ILYPC</name>
<evidence type="ECO:0000256" key="1">
    <source>
        <dbReference type="ARBA" id="ARBA00022490"/>
    </source>
</evidence>
<dbReference type="HOGENOM" id="CLU_070525_2_2_0"/>
<evidence type="ECO:0000259" key="5">
    <source>
        <dbReference type="Pfam" id="PF17384"/>
    </source>
</evidence>
<dbReference type="STRING" id="572544.Ilyop_0568"/>
<protein>
    <recommendedName>
        <fullName evidence="3">Ribosome maturation factor RimP</fullName>
    </recommendedName>
</protein>
<evidence type="ECO:0000259" key="4">
    <source>
        <dbReference type="Pfam" id="PF02576"/>
    </source>
</evidence>
<dbReference type="PANTHER" id="PTHR33867">
    <property type="entry name" value="RIBOSOME MATURATION FACTOR RIMP"/>
    <property type="match status" value="1"/>
</dbReference>
<dbReference type="InterPro" id="IPR036847">
    <property type="entry name" value="RimP_C_sf"/>
</dbReference>
<comment type="similarity">
    <text evidence="3">Belongs to the RimP family.</text>
</comment>
<dbReference type="Gene3D" id="3.30.300.70">
    <property type="entry name" value="RimP-like superfamily, N-terminal"/>
    <property type="match status" value="1"/>
</dbReference>
<feature type="domain" description="Ribosome maturation factor RimP N-terminal" evidence="4">
    <location>
        <begin position="18"/>
        <end position="87"/>
    </location>
</feature>
<dbReference type="RefSeq" id="WP_013387026.1">
    <property type="nucleotide sequence ID" value="NC_014632.1"/>
</dbReference>
<comment type="subcellular location">
    <subcellularLocation>
        <location evidence="3">Cytoplasm</location>
    </subcellularLocation>
</comment>
<comment type="function">
    <text evidence="3">Required for maturation of 30S ribosomal subunits.</text>
</comment>
<proteinExistence type="inferred from homology"/>
<dbReference type="OrthoDB" id="9805006at2"/>
<dbReference type="eggNOG" id="COG0779">
    <property type="taxonomic scope" value="Bacteria"/>
</dbReference>
<evidence type="ECO:0000313" key="7">
    <source>
        <dbReference type="Proteomes" id="UP000006875"/>
    </source>
</evidence>
<dbReference type="InterPro" id="IPR003728">
    <property type="entry name" value="Ribosome_maturation_RimP"/>
</dbReference>
<evidence type="ECO:0000313" key="6">
    <source>
        <dbReference type="EMBL" id="ADO82356.1"/>
    </source>
</evidence>
<dbReference type="Pfam" id="PF17384">
    <property type="entry name" value="DUF150_C"/>
    <property type="match status" value="1"/>
</dbReference>